<proteinExistence type="predicted"/>
<evidence type="ECO:0000259" key="1">
    <source>
        <dbReference type="Pfam" id="PF01636"/>
    </source>
</evidence>
<dbReference type="SUPFAM" id="SSF56112">
    <property type="entry name" value="Protein kinase-like (PK-like)"/>
    <property type="match status" value="1"/>
</dbReference>
<dbReference type="PANTHER" id="PTHR23020">
    <property type="entry name" value="UNCHARACTERIZED NUCLEAR HORMONE RECEPTOR-RELATED"/>
    <property type="match status" value="1"/>
</dbReference>
<dbReference type="InterPro" id="IPR011009">
    <property type="entry name" value="Kinase-like_dom_sf"/>
</dbReference>
<dbReference type="Gene3D" id="3.90.1200.10">
    <property type="match status" value="1"/>
</dbReference>
<dbReference type="EMBL" id="UOEU01000269">
    <property type="protein sequence ID" value="VAW31676.1"/>
    <property type="molecule type" value="Genomic_DNA"/>
</dbReference>
<accession>A0A3B0VHX5</accession>
<evidence type="ECO:0000313" key="2">
    <source>
        <dbReference type="EMBL" id="VAW31676.1"/>
    </source>
</evidence>
<feature type="domain" description="Aminoglycoside phosphotransferase" evidence="1">
    <location>
        <begin position="75"/>
        <end position="294"/>
    </location>
</feature>
<dbReference type="Pfam" id="PF01636">
    <property type="entry name" value="APH"/>
    <property type="match status" value="1"/>
</dbReference>
<dbReference type="PANTHER" id="PTHR23020:SF41">
    <property type="entry name" value="AMINOGLYCOSIDE PHOSPHOTRANSFERASE DOMAIN-CONTAINING PROTEIN"/>
    <property type="match status" value="1"/>
</dbReference>
<organism evidence="2">
    <name type="scientific">hydrothermal vent metagenome</name>
    <dbReference type="NCBI Taxonomy" id="652676"/>
    <lineage>
        <taxon>unclassified sequences</taxon>
        <taxon>metagenomes</taxon>
        <taxon>ecological metagenomes</taxon>
    </lineage>
</organism>
<dbReference type="InterPro" id="IPR002575">
    <property type="entry name" value="Aminoglycoside_PTrfase"/>
</dbReference>
<name>A0A3B0VHX5_9ZZZZ</name>
<protein>
    <recommendedName>
        <fullName evidence="1">Aminoglycoside phosphotransferase domain-containing protein</fullName>
    </recommendedName>
</protein>
<gene>
    <name evidence="2" type="ORF">MNBD_CHLOROFLEXI01-4508</name>
</gene>
<reference evidence="2" key="1">
    <citation type="submission" date="2018-06" db="EMBL/GenBank/DDBJ databases">
        <authorList>
            <person name="Zhirakovskaya E."/>
        </authorList>
    </citation>
    <scope>NUCLEOTIDE SEQUENCE</scope>
</reference>
<dbReference type="AlphaFoldDB" id="A0A3B0VHX5"/>
<dbReference type="InterPro" id="IPR052961">
    <property type="entry name" value="Oxido-Kinase-like_Enzymes"/>
</dbReference>
<sequence>MSDFLTSPENITAAWLTSRLQKNGYLLAGEVESINFTMLQKNHLAVTASYSDNMRSSLPRNLILKWYGKNYPYGMREGEFYKRVAIQMPNPPVPLCYDVLIDDTTCQTQLLLADLSATHTPATAIDGHQIETALVSIFDIYADFHAYWWNHPLISQADFIGSNGIGVSHAATSAAAISENRTLFSQEIAPRFFEQHQGKLPDAWKEICFHAIEVWANLFSARVEQGRALTLIHGDAHLNNVLFPKNLHAHTPILIDWEGWIRGIGVWDLARILTYCVHPSKRPLLDKNLLQRYHARLVHLGVDNYSFQECVEDFRLCIVANILHAMAWTGMTHLEYTLSAFDAWGCQTLFDMVVK</sequence>